<dbReference type="InterPro" id="IPR004992">
    <property type="entry name" value="EutN_CcmL"/>
</dbReference>
<evidence type="ECO:0000256" key="1">
    <source>
        <dbReference type="ARBA" id="ARBA00023587"/>
    </source>
</evidence>
<comment type="caution">
    <text evidence="4">The sequence shown here is derived from an EMBL/GenBank/DDBJ whole genome shotgun (WGS) entry which is preliminary data.</text>
</comment>
<dbReference type="Proteomes" id="UP000035067">
    <property type="component" value="Unassembled WGS sequence"/>
</dbReference>
<dbReference type="InterPro" id="IPR014077">
    <property type="entry name" value="CsoS4B"/>
</dbReference>
<gene>
    <name evidence="4" type="ORF">TE42_07900</name>
</gene>
<dbReference type="Gene3D" id="2.40.50.220">
    <property type="entry name" value="EutN/Ccml"/>
    <property type="match status" value="1"/>
</dbReference>
<evidence type="ECO:0000313" key="5">
    <source>
        <dbReference type="Proteomes" id="UP000035067"/>
    </source>
</evidence>
<evidence type="ECO:0000256" key="3">
    <source>
        <dbReference type="ARBA" id="ARBA00024446"/>
    </source>
</evidence>
<dbReference type="PANTHER" id="PTHR36539">
    <property type="entry name" value="ETHANOLAMINE UTILIZATION PROTEIN EUTN"/>
    <property type="match status" value="1"/>
</dbReference>
<name>A0A0G2HKX8_9SYNE</name>
<dbReference type="SUPFAM" id="SSF159133">
    <property type="entry name" value="EutN/CcmL-like"/>
    <property type="match status" value="1"/>
</dbReference>
<protein>
    <submittedName>
        <fullName evidence="4">Carboxysome shell protein</fullName>
    </submittedName>
</protein>
<dbReference type="GO" id="GO:0031470">
    <property type="term" value="C:carboxysome"/>
    <property type="evidence" value="ECO:0007669"/>
    <property type="project" value="UniProtKB-SubCell"/>
</dbReference>
<dbReference type="EMBL" id="JXQG01000052">
    <property type="protein sequence ID" value="KKZ11438.1"/>
    <property type="molecule type" value="Genomic_DNA"/>
</dbReference>
<dbReference type="Pfam" id="PF03319">
    <property type="entry name" value="EutN_CcmL"/>
    <property type="match status" value="1"/>
</dbReference>
<reference evidence="4 5" key="1">
    <citation type="submission" date="2015-01" db="EMBL/GenBank/DDBJ databases">
        <title>Lifestyle Evolution in Cyanobacterial Symbionts of Sponges.</title>
        <authorList>
            <person name="Burgsdorf I."/>
            <person name="Slaby B.M."/>
            <person name="Handley K.M."/>
            <person name="Haber M."/>
            <person name="Blom J."/>
            <person name="Marshall C.W."/>
            <person name="Gilbert J.A."/>
            <person name="Hentschel U."/>
            <person name="Steindler L."/>
        </authorList>
    </citation>
    <scope>NUCLEOTIDE SEQUENCE [LARGE SCALE GENOMIC DNA]</scope>
    <source>
        <strain evidence="4">SP3</strain>
    </source>
</reference>
<dbReference type="CDD" id="cd01614">
    <property type="entry name" value="EutN_CcmL"/>
    <property type="match status" value="1"/>
</dbReference>
<sequence length="83" mass="8822">MEIMQVIGSLVCTQRVAGLDHCYLRVLRTSKGKINVAVDPVGVSVGNWVFTASGSAARFACPNPEVLTDLTIGGIIDFWSPDG</sequence>
<evidence type="ECO:0000256" key="2">
    <source>
        <dbReference type="ARBA" id="ARBA00023669"/>
    </source>
</evidence>
<keyword evidence="2" id="KW-1282">Carboxysome</keyword>
<comment type="subcellular location">
    <subcellularLocation>
        <location evidence="1">Carboxysome</location>
    </subcellularLocation>
</comment>
<evidence type="ECO:0000313" key="4">
    <source>
        <dbReference type="EMBL" id="KKZ11438.1"/>
    </source>
</evidence>
<dbReference type="PROSITE" id="PS51932">
    <property type="entry name" value="BMV"/>
    <property type="match status" value="1"/>
</dbReference>
<dbReference type="PATRIC" id="fig|1604020.3.peg.1552"/>
<dbReference type="PANTHER" id="PTHR36539:SF1">
    <property type="entry name" value="BACTERIAL MICROCOMPARTMENT SHELL VERTEX PROTEIN EUTN"/>
    <property type="match status" value="1"/>
</dbReference>
<dbReference type="NCBIfam" id="TIGR02704">
    <property type="entry name" value="carboxysome_B"/>
    <property type="match status" value="1"/>
</dbReference>
<dbReference type="AlphaFoldDB" id="A0A0G2HKX8"/>
<proteinExistence type="predicted"/>
<keyword evidence="3" id="KW-1283">Bacterial microcompartment</keyword>
<organism evidence="4 5">
    <name type="scientific">Candidatus Synechococcus spongiarum SP3</name>
    <dbReference type="NCBI Taxonomy" id="1604020"/>
    <lineage>
        <taxon>Bacteria</taxon>
        <taxon>Bacillati</taxon>
        <taxon>Cyanobacteriota</taxon>
        <taxon>Cyanophyceae</taxon>
        <taxon>Synechococcales</taxon>
        <taxon>Synechococcaceae</taxon>
        <taxon>Synechococcus</taxon>
    </lineage>
</organism>
<dbReference type="InterPro" id="IPR036677">
    <property type="entry name" value="EutN_CcmL_sf"/>
</dbReference>
<accession>A0A0G2HKX8</accession>